<keyword evidence="2" id="KW-0418">Kinase</keyword>
<dbReference type="GO" id="GO:0008270">
    <property type="term" value="F:zinc ion binding"/>
    <property type="evidence" value="ECO:0007669"/>
    <property type="project" value="TreeGrafter"/>
</dbReference>
<dbReference type="EMBL" id="PYAV01000019">
    <property type="protein sequence ID" value="PSL41293.1"/>
    <property type="molecule type" value="Genomic_DNA"/>
</dbReference>
<dbReference type="PANTHER" id="PTHR38430:SF1">
    <property type="entry name" value="PROTEIN-ARGININE KINASE ACTIVATOR PROTEIN"/>
    <property type="match status" value="1"/>
</dbReference>
<sequence>MLCQQCQKRQATLHFTKIVNNEKTEMSLCDQCAKERGDHVPGANSYSIHELLSGLLHSDSPTSQTAAPARKSRHPACQSCGMTYEQFRKVGKLGCARCYETFEARLKPVLSRVHSGYHMHTGKSPKHAVPRRNVQQEIEQLQAEMQEHIVNEEFEKAAEVRDRIRALHSRDSLDETGDA</sequence>
<dbReference type="GO" id="GO:0050897">
    <property type="term" value="F:cobalt ion binding"/>
    <property type="evidence" value="ECO:0007669"/>
    <property type="project" value="TreeGrafter"/>
</dbReference>
<dbReference type="RefSeq" id="WP_106589927.1">
    <property type="nucleotide sequence ID" value="NZ_PYAV01000019.1"/>
</dbReference>
<dbReference type="Proteomes" id="UP000242310">
    <property type="component" value="Unassembled WGS sequence"/>
</dbReference>
<name>A0A2P8H509_9BACI</name>
<organism evidence="2 3">
    <name type="scientific">Salsuginibacillus halophilus</name>
    <dbReference type="NCBI Taxonomy" id="517424"/>
    <lineage>
        <taxon>Bacteria</taxon>
        <taxon>Bacillati</taxon>
        <taxon>Bacillota</taxon>
        <taxon>Bacilli</taxon>
        <taxon>Bacillales</taxon>
        <taxon>Bacillaceae</taxon>
        <taxon>Salsuginibacillus</taxon>
    </lineage>
</organism>
<dbReference type="AlphaFoldDB" id="A0A2P8H509"/>
<dbReference type="SUPFAM" id="SSF46600">
    <property type="entry name" value="C-terminal UvrC-binding domain of UvrB"/>
    <property type="match status" value="1"/>
</dbReference>
<dbReference type="PROSITE" id="PS50151">
    <property type="entry name" value="UVR"/>
    <property type="match status" value="1"/>
</dbReference>
<dbReference type="PIRSF" id="PIRSF015034">
    <property type="entry name" value="YacH"/>
    <property type="match status" value="1"/>
</dbReference>
<dbReference type="InterPro" id="IPR025542">
    <property type="entry name" value="YacH"/>
</dbReference>
<dbReference type="GO" id="GO:0016301">
    <property type="term" value="F:kinase activity"/>
    <property type="evidence" value="ECO:0007669"/>
    <property type="project" value="UniProtKB-KW"/>
</dbReference>
<evidence type="ECO:0000313" key="2">
    <source>
        <dbReference type="EMBL" id="PSL41293.1"/>
    </source>
</evidence>
<dbReference type="Pfam" id="PF02151">
    <property type="entry name" value="UVR"/>
    <property type="match status" value="1"/>
</dbReference>
<comment type="caution">
    <text evidence="2">The sequence shown here is derived from an EMBL/GenBank/DDBJ whole genome shotgun (WGS) entry which is preliminary data.</text>
</comment>
<dbReference type="InterPro" id="IPR001943">
    <property type="entry name" value="UVR_dom"/>
</dbReference>
<proteinExistence type="predicted"/>
<dbReference type="GO" id="GO:1990169">
    <property type="term" value="P:stress response to copper ion"/>
    <property type="evidence" value="ECO:0007669"/>
    <property type="project" value="TreeGrafter"/>
</dbReference>
<dbReference type="PANTHER" id="PTHR38430">
    <property type="entry name" value="PROTEIN-ARGININE KINASE ACTIVATOR PROTEIN"/>
    <property type="match status" value="1"/>
</dbReference>
<evidence type="ECO:0000259" key="1">
    <source>
        <dbReference type="PROSITE" id="PS50151"/>
    </source>
</evidence>
<accession>A0A2P8H509</accession>
<dbReference type="GO" id="GO:0005507">
    <property type="term" value="F:copper ion binding"/>
    <property type="evidence" value="ECO:0007669"/>
    <property type="project" value="TreeGrafter"/>
</dbReference>
<dbReference type="OrthoDB" id="9788704at2"/>
<dbReference type="Gene3D" id="4.10.860.10">
    <property type="entry name" value="UVR domain"/>
    <property type="match status" value="1"/>
</dbReference>
<keyword evidence="3" id="KW-1185">Reference proteome</keyword>
<keyword evidence="2" id="KW-0808">Transferase</keyword>
<reference evidence="2 3" key="1">
    <citation type="submission" date="2018-03" db="EMBL/GenBank/DDBJ databases">
        <title>Genomic Encyclopedia of Type Strains, Phase III (KMG-III): the genomes of soil and plant-associated and newly described type strains.</title>
        <authorList>
            <person name="Whitman W."/>
        </authorList>
    </citation>
    <scope>NUCLEOTIDE SEQUENCE [LARGE SCALE GENOMIC DNA]</scope>
    <source>
        <strain evidence="2 3">CGMCC 1.07653</strain>
    </source>
</reference>
<dbReference type="GO" id="GO:0046870">
    <property type="term" value="F:cadmium ion binding"/>
    <property type="evidence" value="ECO:0007669"/>
    <property type="project" value="TreeGrafter"/>
</dbReference>
<protein>
    <submittedName>
        <fullName evidence="2">Protein arginine kinase activator</fullName>
    </submittedName>
</protein>
<feature type="domain" description="UVR" evidence="1">
    <location>
        <begin position="135"/>
        <end position="170"/>
    </location>
</feature>
<dbReference type="GO" id="GO:1990170">
    <property type="term" value="P:stress response to cadmium ion"/>
    <property type="evidence" value="ECO:0007669"/>
    <property type="project" value="TreeGrafter"/>
</dbReference>
<dbReference type="InterPro" id="IPR036876">
    <property type="entry name" value="UVR_dom_sf"/>
</dbReference>
<gene>
    <name evidence="2" type="ORF">B0H94_1195</name>
</gene>
<evidence type="ECO:0000313" key="3">
    <source>
        <dbReference type="Proteomes" id="UP000242310"/>
    </source>
</evidence>